<reference evidence="1 2" key="1">
    <citation type="submission" date="2024-09" db="EMBL/GenBank/DDBJ databases">
        <authorList>
            <person name="Sun Q."/>
            <person name="Mori K."/>
        </authorList>
    </citation>
    <scope>NUCLEOTIDE SEQUENCE [LARGE SCALE GENOMIC DNA]</scope>
    <source>
        <strain evidence="1 2">JCM 13519</strain>
    </source>
</reference>
<dbReference type="InterPro" id="IPR024033">
    <property type="entry name" value="OXTCase_su_AllG_h-dom"/>
</dbReference>
<name>A0ABV5UMC0_9MICC</name>
<organism evidence="1 2">
    <name type="scientific">Arthrobacter methylotrophus</name>
    <dbReference type="NCBI Taxonomy" id="121291"/>
    <lineage>
        <taxon>Bacteria</taxon>
        <taxon>Bacillati</taxon>
        <taxon>Actinomycetota</taxon>
        <taxon>Actinomycetes</taxon>
        <taxon>Micrococcales</taxon>
        <taxon>Micrococcaceae</taxon>
        <taxon>Arthrobacter</taxon>
    </lineage>
</organism>
<dbReference type="RefSeq" id="WP_345052969.1">
    <property type="nucleotide sequence ID" value="NZ_BAABED010000001.1"/>
</dbReference>
<evidence type="ECO:0000313" key="2">
    <source>
        <dbReference type="Proteomes" id="UP001589536"/>
    </source>
</evidence>
<comment type="caution">
    <text evidence="1">The sequence shown here is derived from an EMBL/GenBank/DDBJ whole genome shotgun (WGS) entry which is preliminary data.</text>
</comment>
<proteinExistence type="predicted"/>
<dbReference type="EMBL" id="JBHMBH010000012">
    <property type="protein sequence ID" value="MFB9713656.1"/>
    <property type="molecule type" value="Genomic_DNA"/>
</dbReference>
<dbReference type="Gene3D" id="3.90.1710.10">
    <property type="entry name" value="Enterococcus faecalis V583 domain"/>
    <property type="match status" value="1"/>
</dbReference>
<evidence type="ECO:0000313" key="1">
    <source>
        <dbReference type="EMBL" id="MFB9713656.1"/>
    </source>
</evidence>
<keyword evidence="2" id="KW-1185">Reference proteome</keyword>
<dbReference type="Gene3D" id="3.90.1700.10">
    <property type="entry name" value="v583 domain like"/>
    <property type="match status" value="1"/>
</dbReference>
<gene>
    <name evidence="1" type="ORF">ACFFPI_05745</name>
</gene>
<accession>A0ABV5UMC0</accession>
<dbReference type="Gene3D" id="1.10.10.660">
    <property type="entry name" value="conserved protein of unknown function from Enterococcus faecalis V583"/>
    <property type="match status" value="1"/>
</dbReference>
<protein>
    <submittedName>
        <fullName evidence="1">DUF1116 domain-containing protein</fullName>
    </submittedName>
</protein>
<dbReference type="Proteomes" id="UP001589536">
    <property type="component" value="Unassembled WGS sequence"/>
</dbReference>
<sequence length="396" mass="41827">MNVNDLRAATAIMAVEPRWTGMTTLETVLPEAKRRKWLLHAGPPFSSWAEVPEPLRNSAMQACQLEGWADSEDESLRLLSDGDITLEPAQNHDCVVPLAGVISPGMALHVVEDGTNAGSRSYAAVNEGMQHCLRLGIRDPHLTAHHTWLNSTLALWLTAVLRETGPVDLLPLMRNSLELGDDGHNRTIAGSRLVTERLLSSATGETPPGIRDFLDSCPAFALNLWMAAAALCLRAAEGIPKTSSITRAGGNGVSFGIQIGAKPGVWFSCAAEPPRGPRERNYDGLKVLGAIGDSAVVDFFGMGGGALGHAPDTVTALSDYAPFNALSRPQSVMTAQHTALPIRTGVSCDSVLNAGLAPIVLLGMIEACGLEGRIGGGAYEPSLQLFKAAAISEESV</sequence>
<dbReference type="InterPro" id="IPR009499">
    <property type="entry name" value="AllG-like"/>
</dbReference>
<dbReference type="Pfam" id="PF06545">
    <property type="entry name" value="AllG"/>
    <property type="match status" value="1"/>
</dbReference>